<name>A0A1G6M7D6_9ACTN</name>
<reference evidence="2" key="1">
    <citation type="submission" date="2016-10" db="EMBL/GenBank/DDBJ databases">
        <authorList>
            <person name="Varghese N."/>
            <person name="Submissions S."/>
        </authorList>
    </citation>
    <scope>NUCLEOTIDE SEQUENCE [LARGE SCALE GENOMIC DNA]</scope>
    <source>
        <strain evidence="2">DSM 22619</strain>
    </source>
</reference>
<dbReference type="RefSeq" id="WP_090847173.1">
    <property type="nucleotide sequence ID" value="NZ_FMZL01000018.1"/>
</dbReference>
<proteinExistence type="predicted"/>
<keyword evidence="2" id="KW-1185">Reference proteome</keyword>
<dbReference type="PANTHER" id="PTHR32432:SF3">
    <property type="entry name" value="ETHANOLAMINE UTILIZATION PROTEIN EUTJ"/>
    <property type="match status" value="1"/>
</dbReference>
<dbReference type="Gene3D" id="3.30.420.40">
    <property type="match status" value="2"/>
</dbReference>
<dbReference type="PANTHER" id="PTHR32432">
    <property type="entry name" value="CELL DIVISION PROTEIN FTSA-RELATED"/>
    <property type="match status" value="1"/>
</dbReference>
<evidence type="ECO:0000313" key="1">
    <source>
        <dbReference type="EMBL" id="SDC50886.1"/>
    </source>
</evidence>
<dbReference type="NCBIfam" id="TIGR02529">
    <property type="entry name" value="EutJ"/>
    <property type="match status" value="1"/>
</dbReference>
<accession>A0A1G6M7D6</accession>
<dbReference type="AlphaFoldDB" id="A0A1G6M7D6"/>
<dbReference type="STRING" id="604330.SAMN04489857_0175"/>
<protein>
    <submittedName>
        <fullName evidence="1">Ethanolamine utilization protein EutJ</fullName>
    </submittedName>
</protein>
<dbReference type="EMBL" id="FMZL01000018">
    <property type="protein sequence ID" value="SDC50886.1"/>
    <property type="molecule type" value="Genomic_DNA"/>
</dbReference>
<organism evidence="1 2">
    <name type="scientific">Parafannyhessea umbonata</name>
    <dbReference type="NCBI Taxonomy" id="604330"/>
    <lineage>
        <taxon>Bacteria</taxon>
        <taxon>Bacillati</taxon>
        <taxon>Actinomycetota</taxon>
        <taxon>Coriobacteriia</taxon>
        <taxon>Coriobacteriales</taxon>
        <taxon>Atopobiaceae</taxon>
        <taxon>Parafannyhessea</taxon>
    </lineage>
</organism>
<dbReference type="Pfam" id="PF11104">
    <property type="entry name" value="PilM_2"/>
    <property type="match status" value="1"/>
</dbReference>
<dbReference type="InterPro" id="IPR043129">
    <property type="entry name" value="ATPase_NBD"/>
</dbReference>
<evidence type="ECO:0000313" key="2">
    <source>
        <dbReference type="Proteomes" id="UP000198528"/>
    </source>
</evidence>
<dbReference type="CDD" id="cd24047">
    <property type="entry name" value="ASKHA_NBD_EutJ"/>
    <property type="match status" value="1"/>
</dbReference>
<dbReference type="NCBIfam" id="NF011660">
    <property type="entry name" value="PRK15080.1"/>
    <property type="match status" value="1"/>
</dbReference>
<dbReference type="InterPro" id="IPR013366">
    <property type="entry name" value="EutJ"/>
</dbReference>
<sequence length="282" mass="30426">MVDLKKANDRLEELLDCVDHPRKVREGQRLYCGLDLGTAFIVLVVMDEDGNPVDCKYQFASVVKDGMVVDYVGACDIARRLKEQIEGELGVELEECAVAIPPETEALDGGVVKNVAESTGLECTAVFDEPTAANLLIGTTDGAVVDIGGGTTGISVFKDGKVVECIDESTGGTHFSLVLAGAKGMTFDDAEVYKRNPEHHREVLPIVSPTIDKVTTIIERACRDYEVPEVILVGGTAELTGIEDRVQKRLGIEVHKPSHPMFVTPMGIALGCVQKARERDDA</sequence>
<gene>
    <name evidence="1" type="ORF">SAMN04487824_11839</name>
</gene>
<dbReference type="Proteomes" id="UP000198528">
    <property type="component" value="Unassembled WGS sequence"/>
</dbReference>
<dbReference type="InterPro" id="IPR050696">
    <property type="entry name" value="FtsA/MreB"/>
</dbReference>
<dbReference type="InterPro" id="IPR005883">
    <property type="entry name" value="PilM"/>
</dbReference>
<dbReference type="SUPFAM" id="SSF53067">
    <property type="entry name" value="Actin-like ATPase domain"/>
    <property type="match status" value="1"/>
</dbReference>